<dbReference type="Pfam" id="PF01753">
    <property type="entry name" value="zf-MYND"/>
    <property type="match status" value="1"/>
</dbReference>
<dbReference type="Gene3D" id="6.10.140.2220">
    <property type="match status" value="1"/>
</dbReference>
<name>A0A8E2DTI5_9APHY</name>
<dbReference type="InterPro" id="IPR050663">
    <property type="entry name" value="Ankyrin-SOCS_Box"/>
</dbReference>
<dbReference type="Proteomes" id="UP000250043">
    <property type="component" value="Unassembled WGS sequence"/>
</dbReference>
<feature type="domain" description="MYND-type" evidence="8">
    <location>
        <begin position="443"/>
        <end position="483"/>
    </location>
</feature>
<dbReference type="PANTHER" id="PTHR24193">
    <property type="entry name" value="ANKYRIN REPEAT PROTEIN"/>
    <property type="match status" value="1"/>
</dbReference>
<dbReference type="InterPro" id="IPR002893">
    <property type="entry name" value="Znf_MYND"/>
</dbReference>
<dbReference type="AlphaFoldDB" id="A0A8E2DTI5"/>
<dbReference type="PROSITE" id="PS50088">
    <property type="entry name" value="ANK_REPEAT"/>
    <property type="match status" value="1"/>
</dbReference>
<accession>A0A8E2DTI5</accession>
<dbReference type="SUPFAM" id="SSF144232">
    <property type="entry name" value="HIT/MYND zinc finger-like"/>
    <property type="match status" value="1"/>
</dbReference>
<dbReference type="SMART" id="SM00248">
    <property type="entry name" value="ANK"/>
    <property type="match status" value="2"/>
</dbReference>
<dbReference type="Pfam" id="PF13857">
    <property type="entry name" value="Ank_5"/>
    <property type="match status" value="1"/>
</dbReference>
<dbReference type="GO" id="GO:0008270">
    <property type="term" value="F:zinc ion binding"/>
    <property type="evidence" value="ECO:0007669"/>
    <property type="project" value="UniProtKB-KW"/>
</dbReference>
<feature type="repeat" description="ANK" evidence="6">
    <location>
        <begin position="184"/>
        <end position="216"/>
    </location>
</feature>
<keyword evidence="3 7" id="KW-0863">Zinc-finger</keyword>
<evidence type="ECO:0000256" key="4">
    <source>
        <dbReference type="ARBA" id="ARBA00022833"/>
    </source>
</evidence>
<dbReference type="GO" id="GO:0005634">
    <property type="term" value="C:nucleus"/>
    <property type="evidence" value="ECO:0007669"/>
    <property type="project" value="TreeGrafter"/>
</dbReference>
<evidence type="ECO:0000313" key="10">
    <source>
        <dbReference type="Proteomes" id="UP000250043"/>
    </source>
</evidence>
<keyword evidence="5 6" id="KW-0040">ANK repeat</keyword>
<evidence type="ECO:0000256" key="1">
    <source>
        <dbReference type="ARBA" id="ARBA00022723"/>
    </source>
</evidence>
<evidence type="ECO:0000256" key="7">
    <source>
        <dbReference type="PROSITE-ProRule" id="PRU00134"/>
    </source>
</evidence>
<evidence type="ECO:0000256" key="3">
    <source>
        <dbReference type="ARBA" id="ARBA00022771"/>
    </source>
</evidence>
<reference evidence="9 10" key="1">
    <citation type="submission" date="2016-07" db="EMBL/GenBank/DDBJ databases">
        <title>Draft genome of the white-rot fungus Obba rivulosa 3A-2.</title>
        <authorList>
            <consortium name="DOE Joint Genome Institute"/>
            <person name="Miettinen O."/>
            <person name="Riley R."/>
            <person name="Acob R."/>
            <person name="Barry K."/>
            <person name="Cullen D."/>
            <person name="De Vries R."/>
            <person name="Hainaut M."/>
            <person name="Hatakka A."/>
            <person name="Henrissat B."/>
            <person name="Hilden K."/>
            <person name="Kuo R."/>
            <person name="Labutti K."/>
            <person name="Lipzen A."/>
            <person name="Makela M.R."/>
            <person name="Sandor L."/>
            <person name="Spatafora J.W."/>
            <person name="Grigoriev I.V."/>
            <person name="Hibbett D.S."/>
        </authorList>
    </citation>
    <scope>NUCLEOTIDE SEQUENCE [LARGE SCALE GENOMIC DNA]</scope>
    <source>
        <strain evidence="9 10">3A-2</strain>
    </source>
</reference>
<proteinExistence type="predicted"/>
<evidence type="ECO:0000259" key="8">
    <source>
        <dbReference type="PROSITE" id="PS50865"/>
    </source>
</evidence>
<sequence>MQHSSPRLCLCLPLEIQEKLKSDAKFHLSYSFVNYPDFDDYRFKVLTQKLSPDITFVCPLMELGDSERRQIAEDRLKFKPENKRTALHYATATADVALAYECIRLGASIDCPDAEGETPLFIACQYLLHYSVFAGHMAAGNMTVPPGETIETAAGFHQNSFHNCFYIASLLVMQHADVNFKSKGGITPILFACKVNHWELMELLLKHGADIHIYDDHDLSLLFDTPAGKARFAQLVQEYDAHRPRPARLCPCWSGIPLVDCHASGTMPYPPHFRCLCSKRKEYQFCCRKRGIPMVEIWSDEFQVIGASVGMVLTIPHIDNPALTPTLQRFNEYLTTHLGSAESGQPAVPPTAFIRHIRIMADKLIAQNSLDPAFLHAATALTFIALPFERAVSKQDGKRRAQAWNNEVDIYIASAVDERADRAIEEQAKIDDYGGALYIKCSAENCSAKNLRGALLQCGKCKAVLYCSKPCQISDWTDHKKWCKIAMQSPAGQFVKVCLVHANHAERSE</sequence>
<dbReference type="EMBL" id="KV722336">
    <property type="protein sequence ID" value="OCH95418.1"/>
    <property type="molecule type" value="Genomic_DNA"/>
</dbReference>
<gene>
    <name evidence="9" type="ORF">OBBRIDRAFT_578176</name>
</gene>
<keyword evidence="1" id="KW-0479">Metal-binding</keyword>
<dbReference type="GO" id="GO:0000976">
    <property type="term" value="F:transcription cis-regulatory region binding"/>
    <property type="evidence" value="ECO:0007669"/>
    <property type="project" value="TreeGrafter"/>
</dbReference>
<evidence type="ECO:0000313" key="9">
    <source>
        <dbReference type="EMBL" id="OCH95418.1"/>
    </source>
</evidence>
<organism evidence="9 10">
    <name type="scientific">Obba rivulosa</name>
    <dbReference type="NCBI Taxonomy" id="1052685"/>
    <lineage>
        <taxon>Eukaryota</taxon>
        <taxon>Fungi</taxon>
        <taxon>Dikarya</taxon>
        <taxon>Basidiomycota</taxon>
        <taxon>Agaricomycotina</taxon>
        <taxon>Agaricomycetes</taxon>
        <taxon>Polyporales</taxon>
        <taxon>Gelatoporiaceae</taxon>
        <taxon>Obba</taxon>
    </lineage>
</organism>
<dbReference type="SUPFAM" id="SSF48403">
    <property type="entry name" value="Ankyrin repeat"/>
    <property type="match status" value="1"/>
</dbReference>
<keyword evidence="2" id="KW-0677">Repeat</keyword>
<evidence type="ECO:0000256" key="5">
    <source>
        <dbReference type="ARBA" id="ARBA00023043"/>
    </source>
</evidence>
<dbReference type="InterPro" id="IPR002110">
    <property type="entry name" value="Ankyrin_rpt"/>
</dbReference>
<dbReference type="PANTHER" id="PTHR24193:SF121">
    <property type="entry name" value="ADA2A-CONTAINING COMPLEX COMPONENT 3, ISOFORM D"/>
    <property type="match status" value="1"/>
</dbReference>
<evidence type="ECO:0000256" key="6">
    <source>
        <dbReference type="PROSITE-ProRule" id="PRU00023"/>
    </source>
</evidence>
<dbReference type="GO" id="GO:0045944">
    <property type="term" value="P:positive regulation of transcription by RNA polymerase II"/>
    <property type="evidence" value="ECO:0007669"/>
    <property type="project" value="TreeGrafter"/>
</dbReference>
<dbReference type="InterPro" id="IPR036770">
    <property type="entry name" value="Ankyrin_rpt-contain_sf"/>
</dbReference>
<keyword evidence="10" id="KW-1185">Reference proteome</keyword>
<dbReference type="PROSITE" id="PS50865">
    <property type="entry name" value="ZF_MYND_2"/>
    <property type="match status" value="1"/>
</dbReference>
<keyword evidence="4" id="KW-0862">Zinc</keyword>
<protein>
    <submittedName>
        <fullName evidence="9">Ankyrin</fullName>
    </submittedName>
</protein>
<dbReference type="Gene3D" id="1.25.40.20">
    <property type="entry name" value="Ankyrin repeat-containing domain"/>
    <property type="match status" value="2"/>
</dbReference>
<dbReference type="PROSITE" id="PS50297">
    <property type="entry name" value="ANK_REP_REGION"/>
    <property type="match status" value="1"/>
</dbReference>
<evidence type="ECO:0000256" key="2">
    <source>
        <dbReference type="ARBA" id="ARBA00022737"/>
    </source>
</evidence>
<dbReference type="OrthoDB" id="2792537at2759"/>